<dbReference type="Pfam" id="PF13568">
    <property type="entry name" value="OMP_b-brl_2"/>
    <property type="match status" value="1"/>
</dbReference>
<accession>A0A212J004</accession>
<evidence type="ECO:0000256" key="1">
    <source>
        <dbReference type="SAM" id="SignalP"/>
    </source>
</evidence>
<feature type="chain" id="PRO_5012894364" description="Outer membrane protein beta-barrel domain-containing protein" evidence="1">
    <location>
        <begin position="24"/>
        <end position="237"/>
    </location>
</feature>
<feature type="domain" description="Outer membrane protein beta-barrel" evidence="2">
    <location>
        <begin position="22"/>
        <end position="204"/>
    </location>
</feature>
<gene>
    <name evidence="3" type="ORF">KL86DYS1_10695</name>
</gene>
<keyword evidence="1" id="KW-0732">Signal</keyword>
<dbReference type="EMBL" id="FLUM01000001">
    <property type="protein sequence ID" value="SBV92769.1"/>
    <property type="molecule type" value="Genomic_DNA"/>
</dbReference>
<proteinExistence type="predicted"/>
<evidence type="ECO:0000313" key="3">
    <source>
        <dbReference type="EMBL" id="SBV92769.1"/>
    </source>
</evidence>
<evidence type="ECO:0000259" key="2">
    <source>
        <dbReference type="Pfam" id="PF13568"/>
    </source>
</evidence>
<feature type="signal peptide" evidence="1">
    <location>
        <begin position="1"/>
        <end position="23"/>
    </location>
</feature>
<organism evidence="3">
    <name type="scientific">uncultured Dysgonomonas sp</name>
    <dbReference type="NCBI Taxonomy" id="206096"/>
    <lineage>
        <taxon>Bacteria</taxon>
        <taxon>Pseudomonadati</taxon>
        <taxon>Bacteroidota</taxon>
        <taxon>Bacteroidia</taxon>
        <taxon>Bacteroidales</taxon>
        <taxon>Dysgonomonadaceae</taxon>
        <taxon>Dysgonomonas</taxon>
        <taxon>environmental samples</taxon>
    </lineage>
</organism>
<sequence>MKTKTYIFILVALCFTFVDAVQAQTRKALNQPFADQKMYHLGFSIGINAPDLIFSHTGYVGENGEAWFAEIPSYSVGFSVGMIGDRYLNEYFNLRLSPSMHLGERRFVFREQSSGEEYTTSLKASYLTVPLHLKFSAPRMGNYRPYVLGGAYAALDIGSKNDQAVRFKKMDYGLEFGVGCNIYLPLFKLCPELRFSFGLADLINKDKSDITDREMLKYRDAISSGKSRMISLIFNFE</sequence>
<name>A0A212J004_9BACT</name>
<dbReference type="RefSeq" id="WP_296938588.1">
    <property type="nucleotide sequence ID" value="NZ_LT599032.1"/>
</dbReference>
<dbReference type="AlphaFoldDB" id="A0A212J004"/>
<protein>
    <recommendedName>
        <fullName evidence="2">Outer membrane protein beta-barrel domain-containing protein</fullName>
    </recommendedName>
</protein>
<reference evidence="3" key="1">
    <citation type="submission" date="2016-04" db="EMBL/GenBank/DDBJ databases">
        <authorList>
            <person name="Evans L.H."/>
            <person name="Alamgir A."/>
            <person name="Owens N."/>
            <person name="Weber N.D."/>
            <person name="Virtaneva K."/>
            <person name="Barbian K."/>
            <person name="Babar A."/>
            <person name="Rosenke K."/>
        </authorList>
    </citation>
    <scope>NUCLEOTIDE SEQUENCE</scope>
    <source>
        <strain evidence="3">86-1</strain>
    </source>
</reference>
<dbReference type="InterPro" id="IPR025665">
    <property type="entry name" value="Beta-barrel_OMP_2"/>
</dbReference>